<gene>
    <name evidence="11" type="ORF">F7Q92_06240</name>
</gene>
<dbReference type="InterPro" id="IPR006685">
    <property type="entry name" value="MscS_channel_2nd"/>
</dbReference>
<dbReference type="RefSeq" id="WP_151123325.1">
    <property type="nucleotide sequence ID" value="NZ_CP088082.1"/>
</dbReference>
<evidence type="ECO:0000259" key="9">
    <source>
        <dbReference type="Pfam" id="PF21082"/>
    </source>
</evidence>
<evidence type="ECO:0000256" key="4">
    <source>
        <dbReference type="ARBA" id="ARBA00022692"/>
    </source>
</evidence>
<dbReference type="InterPro" id="IPR049142">
    <property type="entry name" value="MS_channel_1st"/>
</dbReference>
<feature type="transmembrane region" description="Helical" evidence="7">
    <location>
        <begin position="94"/>
        <end position="115"/>
    </location>
</feature>
<dbReference type="InterPro" id="IPR049278">
    <property type="entry name" value="MS_channel_C"/>
</dbReference>
<comment type="similarity">
    <text evidence="2">Belongs to the MscS (TC 1.A.23) family.</text>
</comment>
<dbReference type="Pfam" id="PF00924">
    <property type="entry name" value="MS_channel_2nd"/>
    <property type="match status" value="1"/>
</dbReference>
<evidence type="ECO:0000313" key="11">
    <source>
        <dbReference type="EMBL" id="KAB0583861.1"/>
    </source>
</evidence>
<protein>
    <submittedName>
        <fullName evidence="11">Mechanosensitive ion channel family protein</fullName>
    </submittedName>
</protein>
<dbReference type="InterPro" id="IPR010920">
    <property type="entry name" value="LSM_dom_sf"/>
</dbReference>
<keyword evidence="3" id="KW-1003">Cell membrane</keyword>
<dbReference type="PANTHER" id="PTHR30566">
    <property type="entry name" value="YNAI-RELATED MECHANOSENSITIVE ION CHANNEL"/>
    <property type="match status" value="1"/>
</dbReference>
<feature type="transmembrane region" description="Helical" evidence="7">
    <location>
        <begin position="159"/>
        <end position="178"/>
    </location>
</feature>
<dbReference type="InterPro" id="IPR011066">
    <property type="entry name" value="MscS_channel_C_sf"/>
</dbReference>
<evidence type="ECO:0000259" key="8">
    <source>
        <dbReference type="Pfam" id="PF00924"/>
    </source>
</evidence>
<keyword evidence="4 7" id="KW-0812">Transmembrane</keyword>
<dbReference type="InterPro" id="IPR011014">
    <property type="entry name" value="MscS_channel_TM-2"/>
</dbReference>
<keyword evidence="6 7" id="KW-0472">Membrane</keyword>
<evidence type="ECO:0000256" key="7">
    <source>
        <dbReference type="SAM" id="Phobius"/>
    </source>
</evidence>
<dbReference type="EMBL" id="VZPB01000010">
    <property type="protein sequence ID" value="KAB0583861.1"/>
    <property type="molecule type" value="Genomic_DNA"/>
</dbReference>
<dbReference type="Gene3D" id="2.30.30.60">
    <property type="match status" value="1"/>
</dbReference>
<feature type="domain" description="Mechanosensitive ion channel transmembrane helices 2/3" evidence="10">
    <location>
        <begin position="143"/>
        <end position="179"/>
    </location>
</feature>
<evidence type="ECO:0000313" key="12">
    <source>
        <dbReference type="Proteomes" id="UP000430120"/>
    </source>
</evidence>
<dbReference type="OrthoDB" id="9775207at2"/>
<dbReference type="AlphaFoldDB" id="A0A643FE47"/>
<feature type="domain" description="Mechanosensitive ion channel MscS C-terminal" evidence="9">
    <location>
        <begin position="253"/>
        <end position="330"/>
    </location>
</feature>
<evidence type="ECO:0000259" key="10">
    <source>
        <dbReference type="Pfam" id="PF21088"/>
    </source>
</evidence>
<evidence type="ECO:0000256" key="1">
    <source>
        <dbReference type="ARBA" id="ARBA00004651"/>
    </source>
</evidence>
<dbReference type="Gene3D" id="3.30.70.100">
    <property type="match status" value="1"/>
</dbReference>
<dbReference type="SUPFAM" id="SSF82861">
    <property type="entry name" value="Mechanosensitive channel protein MscS (YggB), transmembrane region"/>
    <property type="match status" value="1"/>
</dbReference>
<dbReference type="GO" id="GO:0008381">
    <property type="term" value="F:mechanosensitive monoatomic ion channel activity"/>
    <property type="evidence" value="ECO:0007669"/>
    <property type="project" value="UniProtKB-ARBA"/>
</dbReference>
<comment type="subcellular location">
    <subcellularLocation>
        <location evidence="1">Cell membrane</location>
        <topology evidence="1">Multi-pass membrane protein</topology>
    </subcellularLocation>
</comment>
<dbReference type="PANTHER" id="PTHR30566:SF25">
    <property type="entry name" value="INNER MEMBRANE PROTEIN"/>
    <property type="match status" value="1"/>
</dbReference>
<feature type="domain" description="Mechanosensitive ion channel MscS" evidence="8">
    <location>
        <begin position="180"/>
        <end position="247"/>
    </location>
</feature>
<feature type="transmembrane region" description="Helical" evidence="7">
    <location>
        <begin position="66"/>
        <end position="82"/>
    </location>
</feature>
<name>A0A643FE47_IDEDE</name>
<evidence type="ECO:0000256" key="5">
    <source>
        <dbReference type="ARBA" id="ARBA00022989"/>
    </source>
</evidence>
<comment type="caution">
    <text evidence="11">The sequence shown here is derived from an EMBL/GenBank/DDBJ whole genome shotgun (WGS) entry which is preliminary data.</text>
</comment>
<reference evidence="11 12" key="1">
    <citation type="submission" date="2019-09" db="EMBL/GenBank/DDBJ databases">
        <title>Draft genome sequences of 48 bacterial type strains from the CCUG.</title>
        <authorList>
            <person name="Tunovic T."/>
            <person name="Pineiro-Iglesias B."/>
            <person name="Unosson C."/>
            <person name="Inganas E."/>
            <person name="Ohlen M."/>
            <person name="Cardew S."/>
            <person name="Jensie-Markopoulos S."/>
            <person name="Salva-Serra F."/>
            <person name="Jaen-Luchoro D."/>
            <person name="Karlsson R."/>
            <person name="Svensson-Stadler L."/>
            <person name="Chun J."/>
            <person name="Moore E."/>
        </authorList>
    </citation>
    <scope>NUCLEOTIDE SEQUENCE [LARGE SCALE GENOMIC DNA]</scope>
    <source>
        <strain evidence="11 12">CCUG 30977</strain>
    </source>
</reference>
<proteinExistence type="inferred from homology"/>
<sequence length="363" mass="40397">MNDWITLFTRNDIEHLAVALGVFAVAFLLLTSVRSVVVNRLAKFAPLTDNHWDDTLLEVARATRRFALLALSLMFGLRMLEVPDRLDRLLDKGMVLVFILQVGLWVQAALQAWLLRRQKSSQENNNAQLQTNLSMMRWGMQLVLWTVVTLMVLDNLGFNITTLVASLGIGGVAVALAVQNILGDLFASLSISLDKPFLVGDFIVVDNLSGTVKHVGLKTTRIQSITGEEVVVANNDLLKSRIRNYKRMQERRIVFRFGLTYDTPTETLRQVPDKVKAIIDGLDNARFDRAHFAALGESSLDFEVVYYMTVADYGPYMDTQQQINLALMDMAQALGTGFAFPTRTLHLALPEGQSLALAPAAAD</sequence>
<feature type="transmembrane region" description="Helical" evidence="7">
    <location>
        <begin position="16"/>
        <end position="37"/>
    </location>
</feature>
<evidence type="ECO:0000256" key="2">
    <source>
        <dbReference type="ARBA" id="ARBA00008017"/>
    </source>
</evidence>
<dbReference type="Pfam" id="PF21082">
    <property type="entry name" value="MS_channel_3rd"/>
    <property type="match status" value="1"/>
</dbReference>
<dbReference type="GO" id="GO:0005886">
    <property type="term" value="C:plasma membrane"/>
    <property type="evidence" value="ECO:0007669"/>
    <property type="project" value="UniProtKB-SubCell"/>
</dbReference>
<dbReference type="SUPFAM" id="SSF50182">
    <property type="entry name" value="Sm-like ribonucleoproteins"/>
    <property type="match status" value="1"/>
</dbReference>
<evidence type="ECO:0000256" key="3">
    <source>
        <dbReference type="ARBA" id="ARBA00022475"/>
    </source>
</evidence>
<evidence type="ECO:0000256" key="6">
    <source>
        <dbReference type="ARBA" id="ARBA00023136"/>
    </source>
</evidence>
<organism evidence="11 12">
    <name type="scientific">Ideonella dechloratans</name>
    <dbReference type="NCBI Taxonomy" id="36863"/>
    <lineage>
        <taxon>Bacteria</taxon>
        <taxon>Pseudomonadati</taxon>
        <taxon>Pseudomonadota</taxon>
        <taxon>Betaproteobacteria</taxon>
        <taxon>Burkholderiales</taxon>
        <taxon>Sphaerotilaceae</taxon>
        <taxon>Ideonella</taxon>
    </lineage>
</organism>
<dbReference type="Proteomes" id="UP000430120">
    <property type="component" value="Unassembled WGS sequence"/>
</dbReference>
<dbReference type="InterPro" id="IPR023408">
    <property type="entry name" value="MscS_beta-dom_sf"/>
</dbReference>
<keyword evidence="12" id="KW-1185">Reference proteome</keyword>
<accession>A0A643FE47</accession>
<keyword evidence="5 7" id="KW-1133">Transmembrane helix</keyword>
<dbReference type="SUPFAM" id="SSF82689">
    <property type="entry name" value="Mechanosensitive channel protein MscS (YggB), C-terminal domain"/>
    <property type="match status" value="1"/>
</dbReference>
<dbReference type="Gene3D" id="1.10.287.1260">
    <property type="match status" value="1"/>
</dbReference>
<dbReference type="Pfam" id="PF21088">
    <property type="entry name" value="MS_channel_1st"/>
    <property type="match status" value="1"/>
</dbReference>